<feature type="transmembrane region" description="Helical" evidence="10">
    <location>
        <begin position="375"/>
        <end position="400"/>
    </location>
</feature>
<dbReference type="GO" id="GO:0046677">
    <property type="term" value="P:response to antibiotic"/>
    <property type="evidence" value="ECO:0007669"/>
    <property type="project" value="UniProtKB-KW"/>
</dbReference>
<evidence type="ECO:0000256" key="10">
    <source>
        <dbReference type="SAM" id="Phobius"/>
    </source>
</evidence>
<evidence type="ECO:0000313" key="11">
    <source>
        <dbReference type="EMBL" id="AHF25573.1"/>
    </source>
</evidence>
<keyword evidence="8 10" id="KW-0472">Membrane</keyword>
<evidence type="ECO:0000256" key="2">
    <source>
        <dbReference type="ARBA" id="ARBA00008417"/>
    </source>
</evidence>
<keyword evidence="6 10" id="KW-0812">Transmembrane</keyword>
<reference evidence="11" key="1">
    <citation type="journal article" date="2013" name="PLoS ONE">
        <title>Metagenomic insights into the carbohydrate-active enzymes carried by the microorganisms adhering to solid digesta in the rumen of cows.</title>
        <authorList>
            <person name="Wang L."/>
            <person name="Hatem A."/>
            <person name="Catalyurek U.V."/>
            <person name="Morrison M."/>
            <person name="Yu Z."/>
        </authorList>
    </citation>
    <scope>NUCLEOTIDE SEQUENCE</scope>
</reference>
<feature type="transmembrane region" description="Helical" evidence="10">
    <location>
        <begin position="88"/>
        <end position="109"/>
    </location>
</feature>
<evidence type="ECO:0000256" key="3">
    <source>
        <dbReference type="ARBA" id="ARBA00022106"/>
    </source>
</evidence>
<dbReference type="GO" id="GO:0005886">
    <property type="term" value="C:plasma membrane"/>
    <property type="evidence" value="ECO:0007669"/>
    <property type="project" value="UniProtKB-SubCell"/>
</dbReference>
<dbReference type="PIRSF" id="PIRSF006603">
    <property type="entry name" value="DinF"/>
    <property type="match status" value="1"/>
</dbReference>
<dbReference type="GO" id="GO:0042910">
    <property type="term" value="F:xenobiotic transmembrane transporter activity"/>
    <property type="evidence" value="ECO:0007669"/>
    <property type="project" value="InterPro"/>
</dbReference>
<organism evidence="11">
    <name type="scientific">uncultured bacterium Contigcl_22</name>
    <dbReference type="NCBI Taxonomy" id="1393666"/>
    <lineage>
        <taxon>Bacteria</taxon>
        <taxon>environmental samples</taxon>
    </lineage>
</organism>
<evidence type="ECO:0000256" key="6">
    <source>
        <dbReference type="ARBA" id="ARBA00022692"/>
    </source>
</evidence>
<accession>W0FKZ4</accession>
<feature type="transmembrane region" description="Helical" evidence="10">
    <location>
        <begin position="309"/>
        <end position="329"/>
    </location>
</feature>
<evidence type="ECO:0000256" key="7">
    <source>
        <dbReference type="ARBA" id="ARBA00022989"/>
    </source>
</evidence>
<dbReference type="GO" id="GO:0015297">
    <property type="term" value="F:antiporter activity"/>
    <property type="evidence" value="ECO:0007669"/>
    <property type="project" value="InterPro"/>
</dbReference>
<dbReference type="InterPro" id="IPR048279">
    <property type="entry name" value="MdtK-like"/>
</dbReference>
<feature type="transmembrane region" description="Helical" evidence="10">
    <location>
        <begin position="259"/>
        <end position="280"/>
    </location>
</feature>
<feature type="transmembrane region" description="Helical" evidence="10">
    <location>
        <begin position="121"/>
        <end position="142"/>
    </location>
</feature>
<keyword evidence="4" id="KW-0813">Transport</keyword>
<proteinExistence type="inferred from homology"/>
<feature type="transmembrane region" description="Helical" evidence="10">
    <location>
        <begin position="195"/>
        <end position="214"/>
    </location>
</feature>
<dbReference type="EMBL" id="KC246842">
    <property type="protein sequence ID" value="AHF25573.1"/>
    <property type="molecule type" value="Genomic_DNA"/>
</dbReference>
<dbReference type="PANTHER" id="PTHR43549">
    <property type="entry name" value="MULTIDRUG RESISTANCE PROTEIN YPNP-RELATED"/>
    <property type="match status" value="1"/>
</dbReference>
<feature type="transmembrane region" description="Helical" evidence="10">
    <location>
        <begin position="412"/>
        <end position="432"/>
    </location>
</feature>
<evidence type="ECO:0000256" key="5">
    <source>
        <dbReference type="ARBA" id="ARBA00022475"/>
    </source>
</evidence>
<evidence type="ECO:0000256" key="8">
    <source>
        <dbReference type="ARBA" id="ARBA00023136"/>
    </source>
</evidence>
<dbReference type="Pfam" id="PF01554">
    <property type="entry name" value="MatE"/>
    <property type="match status" value="2"/>
</dbReference>
<keyword evidence="9" id="KW-0046">Antibiotic resistance</keyword>
<protein>
    <recommendedName>
        <fullName evidence="3">Multidrug export protein MepA</fullName>
    </recommendedName>
</protein>
<evidence type="ECO:0000256" key="1">
    <source>
        <dbReference type="ARBA" id="ARBA00004651"/>
    </source>
</evidence>
<feature type="transmembrane region" description="Helical" evidence="10">
    <location>
        <begin position="341"/>
        <end position="363"/>
    </location>
</feature>
<dbReference type="NCBIfam" id="TIGR00797">
    <property type="entry name" value="matE"/>
    <property type="match status" value="1"/>
</dbReference>
<feature type="transmembrane region" description="Helical" evidence="10">
    <location>
        <begin position="162"/>
        <end position="183"/>
    </location>
</feature>
<comment type="subcellular location">
    <subcellularLocation>
        <location evidence="1">Cell membrane</location>
        <topology evidence="1">Multi-pass membrane protein</topology>
    </subcellularLocation>
</comment>
<keyword evidence="7 10" id="KW-1133">Transmembrane helix</keyword>
<feature type="transmembrane region" description="Helical" evidence="10">
    <location>
        <begin position="438"/>
        <end position="461"/>
    </location>
</feature>
<keyword evidence="5" id="KW-1003">Cell membrane</keyword>
<dbReference type="PANTHER" id="PTHR43549:SF2">
    <property type="entry name" value="MULTIDRUG RESISTANCE PROTEIN NORM-RELATED"/>
    <property type="match status" value="1"/>
</dbReference>
<evidence type="ECO:0000256" key="9">
    <source>
        <dbReference type="ARBA" id="ARBA00023251"/>
    </source>
</evidence>
<evidence type="ECO:0000256" key="4">
    <source>
        <dbReference type="ARBA" id="ARBA00022448"/>
    </source>
</evidence>
<comment type="similarity">
    <text evidence="2">Belongs to the multi antimicrobial extrusion (MATE) (TC 2.A.66.1) family. MepA subfamily.</text>
</comment>
<dbReference type="InterPro" id="IPR002528">
    <property type="entry name" value="MATE_fam"/>
</dbReference>
<dbReference type="AlphaFoldDB" id="W0FKZ4"/>
<feature type="transmembrane region" description="Helical" evidence="10">
    <location>
        <begin position="45"/>
        <end position="68"/>
    </location>
</feature>
<sequence>MFNGNPYFTQKQGGTLMQHNQTSSSATANEEMLRSGSFWTLARKLCIPAILIMLVMVLYHMADVFFIGQTGDANKVAAVTLASPMFSILSGLGVLLGNGGCTAISLSLGKGEYDKIKKISAFAVWGAIVIGVVFAAVVLPLMGPICNLLGANDETRGFTAEYLRVIAIGAPVIMLTNVVPALIRADGSTTDSMIGNMLGTVLNIALDPLLISVLNMGVSGAAIATVAANVVSLCYYAYFLRTKGKIYSASPKDVSFEKAVVWTVISLGLPMSCATVLGSVSSTVANNLMMQYGSIAVAGQSVASRIGQMISMTVMGICMGMQPAISFNYSAKNHKRLTEILAKTTGLAVIAGTVLSALCLIFRDQLLNAFLDDPNVLGIGRVCLLASIVIGPFFGFYQICTTYLQASGKSKEAVIVSLLEKGIIYIPMLFLMSWLFNIYGIVFSATVTTVLSAVAAMIFCYKDYRKELKDIKEW</sequence>
<feature type="transmembrane region" description="Helical" evidence="10">
    <location>
        <begin position="220"/>
        <end position="238"/>
    </location>
</feature>
<dbReference type="InterPro" id="IPR045070">
    <property type="entry name" value="MATE_MepA-like"/>
</dbReference>
<dbReference type="InterPro" id="IPR052031">
    <property type="entry name" value="Membrane_Transporter-Flippase"/>
</dbReference>
<dbReference type="CDD" id="cd13143">
    <property type="entry name" value="MATE_MepA_like"/>
    <property type="match status" value="1"/>
</dbReference>
<name>W0FKZ4_9BACT</name>